<dbReference type="RefSeq" id="WP_002445250.1">
    <property type="nucleotide sequence ID" value="NZ_AP018585.1"/>
</dbReference>
<dbReference type="GeneID" id="58052171"/>
<dbReference type="InterPro" id="IPR016181">
    <property type="entry name" value="Acyl_CoA_acyltransferase"/>
</dbReference>
<sequence length="155" mass="17779">MYIKAYKPELYHQVANLEVLESDSKFTKTPLENIKSAQEDADRHPTLVMKDGVCVAFFTLHEGDGPKDYTDNSQAIFFRSFSVDQRYRGRGIGKRTIELLPSYVKDCYPHINEITLAVNTDNKRAIDLYQQAGYQHTHDSELVGRPVHVMTLDLK</sequence>
<reference evidence="2 3" key="1">
    <citation type="submission" date="2018-05" db="EMBL/GenBank/DDBJ databases">
        <title>Complete genome sequencing of three human clinical isolates of Staphylococcus caprae reveals virulence factors similar to those of S. epidermidis and S. capitis.</title>
        <authorList>
            <person name="Watanabe S."/>
            <person name="Cui L."/>
        </authorList>
    </citation>
    <scope>NUCLEOTIDE SEQUENCE [LARGE SCALE GENOMIC DNA]</scope>
    <source>
        <strain evidence="2 3">JMUB590</strain>
    </source>
</reference>
<dbReference type="InterPro" id="IPR000182">
    <property type="entry name" value="GNAT_dom"/>
</dbReference>
<organism evidence="2 3">
    <name type="scientific">Staphylococcus caprae</name>
    <dbReference type="NCBI Taxonomy" id="29380"/>
    <lineage>
        <taxon>Bacteria</taxon>
        <taxon>Bacillati</taxon>
        <taxon>Bacillota</taxon>
        <taxon>Bacilli</taxon>
        <taxon>Bacillales</taxon>
        <taxon>Staphylococcaceae</taxon>
        <taxon>Staphylococcus</taxon>
    </lineage>
</organism>
<dbReference type="Gene3D" id="3.40.630.30">
    <property type="match status" value="1"/>
</dbReference>
<dbReference type="SUPFAM" id="SSF55729">
    <property type="entry name" value="Acyl-CoA N-acyltransferases (Nat)"/>
    <property type="match status" value="1"/>
</dbReference>
<dbReference type="Pfam" id="PF00583">
    <property type="entry name" value="Acetyltransf_1"/>
    <property type="match status" value="1"/>
</dbReference>
<evidence type="ECO:0000313" key="3">
    <source>
        <dbReference type="Proteomes" id="UP000274772"/>
    </source>
</evidence>
<dbReference type="EMBL" id="AP018586">
    <property type="protein sequence ID" value="BBD93483.1"/>
    <property type="molecule type" value="Genomic_DNA"/>
</dbReference>
<dbReference type="CDD" id="cd04301">
    <property type="entry name" value="NAT_SF"/>
    <property type="match status" value="1"/>
</dbReference>
<dbReference type="Proteomes" id="UP000274772">
    <property type="component" value="Chromosome"/>
</dbReference>
<dbReference type="PROSITE" id="PS51186">
    <property type="entry name" value="GNAT"/>
    <property type="match status" value="1"/>
</dbReference>
<keyword evidence="3" id="KW-1185">Reference proteome</keyword>
<name>A0ABM7FRU4_9STAP</name>
<accession>A0ABM7FRU4</accession>
<feature type="domain" description="N-acetyltransferase" evidence="1">
    <location>
        <begin position="1"/>
        <end position="155"/>
    </location>
</feature>
<gene>
    <name evidence="2" type="ORF">JMUB590_2446</name>
</gene>
<proteinExistence type="predicted"/>
<evidence type="ECO:0000313" key="2">
    <source>
        <dbReference type="EMBL" id="BBD93483.1"/>
    </source>
</evidence>
<evidence type="ECO:0000259" key="1">
    <source>
        <dbReference type="PROSITE" id="PS51186"/>
    </source>
</evidence>
<protein>
    <submittedName>
        <fullName evidence="2">Acetyltransferase, GNAT family</fullName>
    </submittedName>
</protein>